<dbReference type="OrthoDB" id="9804006at2"/>
<dbReference type="FunFam" id="1.10.132.20:FF:000001">
    <property type="entry name" value="Ribosome-recycling factor"/>
    <property type="match status" value="1"/>
</dbReference>
<dbReference type="GO" id="GO:0043023">
    <property type="term" value="F:ribosomal large subunit binding"/>
    <property type="evidence" value="ECO:0007669"/>
    <property type="project" value="TreeGrafter"/>
</dbReference>
<keyword evidence="10" id="KW-1185">Reference proteome</keyword>
<dbReference type="InterPro" id="IPR023584">
    <property type="entry name" value="Ribosome_recyc_fac_dom"/>
</dbReference>
<dbReference type="NCBIfam" id="TIGR00496">
    <property type="entry name" value="frr"/>
    <property type="match status" value="1"/>
</dbReference>
<dbReference type="FunFam" id="3.30.1360.40:FF:000001">
    <property type="entry name" value="Ribosome-recycling factor"/>
    <property type="match status" value="1"/>
</dbReference>
<dbReference type="Gene3D" id="3.30.1360.40">
    <property type="match status" value="1"/>
</dbReference>
<dbReference type="PANTHER" id="PTHR20982:SF3">
    <property type="entry name" value="MITOCHONDRIAL RIBOSOME RECYCLING FACTOR PSEUDO 1"/>
    <property type="match status" value="1"/>
</dbReference>
<keyword evidence="3 6" id="KW-0963">Cytoplasm</keyword>
<name>D7DI13_METV0</name>
<dbReference type="RefSeq" id="WP_013148012.1">
    <property type="nucleotide sequence ID" value="NC_014207.1"/>
</dbReference>
<dbReference type="Gene3D" id="1.10.132.20">
    <property type="entry name" value="Ribosome-recycling factor"/>
    <property type="match status" value="1"/>
</dbReference>
<evidence type="ECO:0000256" key="5">
    <source>
        <dbReference type="ARBA" id="ARBA00025050"/>
    </source>
</evidence>
<organism evidence="9 10">
    <name type="scientific">Methylotenera versatilis (strain 301)</name>
    <dbReference type="NCBI Taxonomy" id="666681"/>
    <lineage>
        <taxon>Bacteria</taxon>
        <taxon>Pseudomonadati</taxon>
        <taxon>Pseudomonadota</taxon>
        <taxon>Betaproteobacteria</taxon>
        <taxon>Nitrosomonadales</taxon>
        <taxon>Methylophilaceae</taxon>
        <taxon>Methylotenera</taxon>
    </lineage>
</organism>
<dbReference type="HAMAP" id="MF_00040">
    <property type="entry name" value="RRF"/>
    <property type="match status" value="1"/>
</dbReference>
<evidence type="ECO:0000256" key="2">
    <source>
        <dbReference type="ARBA" id="ARBA00005912"/>
    </source>
</evidence>
<evidence type="ECO:0000256" key="6">
    <source>
        <dbReference type="HAMAP-Rule" id="MF_00040"/>
    </source>
</evidence>
<proteinExistence type="inferred from homology"/>
<dbReference type="AlphaFoldDB" id="D7DI13"/>
<dbReference type="InterPro" id="IPR002661">
    <property type="entry name" value="Ribosome_recyc_fac"/>
</dbReference>
<dbReference type="Pfam" id="PF01765">
    <property type="entry name" value="RRF"/>
    <property type="match status" value="1"/>
</dbReference>
<keyword evidence="4 6" id="KW-0648">Protein biosynthesis</keyword>
<comment type="subcellular location">
    <subcellularLocation>
        <location evidence="1 6">Cytoplasm</location>
    </subcellularLocation>
</comment>
<dbReference type="HOGENOM" id="CLU_073981_2_1_4"/>
<keyword evidence="7" id="KW-0175">Coiled coil</keyword>
<reference evidence="9 10" key="2">
    <citation type="journal article" date="2011" name="J. Bacteriol.">
        <title>Genomes of three methylotrophs from a single niche uncover genetic and metabolic divergence of Methylophilaceae.</title>
        <authorList>
            <person name="Lapidus A."/>
            <person name="Clum A."/>
            <person name="Labutti K."/>
            <person name="Kaluzhnaya M.G."/>
            <person name="Lim S."/>
            <person name="Beck D.A."/>
            <person name="Glavina Del Rio T."/>
            <person name="Nolan M."/>
            <person name="Mavromatis K."/>
            <person name="Huntemann M."/>
            <person name="Lucas S."/>
            <person name="Lidstrom M.E."/>
            <person name="Ivanova N."/>
            <person name="Chistoserdova L."/>
        </authorList>
    </citation>
    <scope>NUCLEOTIDE SEQUENCE [LARGE SCALE GENOMIC DNA]</scope>
    <source>
        <strain evidence="9 10">301</strain>
    </source>
</reference>
<dbReference type="EMBL" id="CP002056">
    <property type="protein sequence ID" value="ADI29698.1"/>
    <property type="molecule type" value="Genomic_DNA"/>
</dbReference>
<dbReference type="eggNOG" id="COG0233">
    <property type="taxonomic scope" value="Bacteria"/>
</dbReference>
<dbReference type="GO" id="GO:0002184">
    <property type="term" value="P:cytoplasmic translational termination"/>
    <property type="evidence" value="ECO:0007669"/>
    <property type="project" value="TreeGrafter"/>
</dbReference>
<dbReference type="PANTHER" id="PTHR20982">
    <property type="entry name" value="RIBOSOME RECYCLING FACTOR"/>
    <property type="match status" value="1"/>
</dbReference>
<dbReference type="STRING" id="666681.M301_1315"/>
<evidence type="ECO:0000256" key="1">
    <source>
        <dbReference type="ARBA" id="ARBA00004496"/>
    </source>
</evidence>
<evidence type="ECO:0000313" key="10">
    <source>
        <dbReference type="Proteomes" id="UP000000383"/>
    </source>
</evidence>
<comment type="function">
    <text evidence="5 6">Responsible for the release of ribosomes from messenger RNA at the termination of protein biosynthesis. May increase the efficiency of translation by recycling ribosomes from one round of translation to another.</text>
</comment>
<sequence>MLDDIKKVVDQKMQRALEALKTDLAKVRTGRAHTGLLDHVMVEYYGSMVAVNQVANVNLGDSRTIHVQPFEKSMIGKVEKAIRDCDLGLNPATNGDLIRVPMPMLTEERRRDMTKIVRSEAEGAKVSVRNARRDANDTLKKLLKDKEISEDEERRAQDDVQKATDKAVAEIDKMLQVKEVELMAV</sequence>
<gene>
    <name evidence="6" type="primary">frr</name>
    <name evidence="9" type="ordered locus">M301_1315</name>
</gene>
<dbReference type="Proteomes" id="UP000000383">
    <property type="component" value="Chromosome"/>
</dbReference>
<evidence type="ECO:0000259" key="8">
    <source>
        <dbReference type="Pfam" id="PF01765"/>
    </source>
</evidence>
<dbReference type="InterPro" id="IPR036191">
    <property type="entry name" value="RRF_sf"/>
</dbReference>
<feature type="domain" description="Ribosome recycling factor" evidence="8">
    <location>
        <begin position="20"/>
        <end position="183"/>
    </location>
</feature>
<feature type="coiled-coil region" evidence="7">
    <location>
        <begin position="132"/>
        <end position="166"/>
    </location>
</feature>
<reference evidence="10" key="1">
    <citation type="submission" date="2010-05" db="EMBL/GenBank/DDBJ databases">
        <title>Complete sequence of Methylotenera sp. 301.</title>
        <authorList>
            <person name="Lucas S."/>
            <person name="Copeland A."/>
            <person name="Lapidus A."/>
            <person name="Cheng J.-F."/>
            <person name="Bruce D."/>
            <person name="Goodwin L."/>
            <person name="Pitluck S."/>
            <person name="Clum A."/>
            <person name="Land M."/>
            <person name="Hauser L."/>
            <person name="Kyrpides N."/>
            <person name="Ivanova N."/>
            <person name="Chistoservova L."/>
            <person name="Kalyuzhnaya M."/>
            <person name="Woyke T."/>
        </authorList>
    </citation>
    <scope>NUCLEOTIDE SEQUENCE [LARGE SCALE GENOMIC DNA]</scope>
    <source>
        <strain evidence="10">301</strain>
    </source>
</reference>
<comment type="similarity">
    <text evidence="2 6">Belongs to the RRF family.</text>
</comment>
<dbReference type="SUPFAM" id="SSF55194">
    <property type="entry name" value="Ribosome recycling factor, RRF"/>
    <property type="match status" value="1"/>
</dbReference>
<dbReference type="KEGG" id="meh:M301_1315"/>
<evidence type="ECO:0000256" key="3">
    <source>
        <dbReference type="ARBA" id="ARBA00022490"/>
    </source>
</evidence>
<protein>
    <recommendedName>
        <fullName evidence="6">Ribosome-recycling factor</fullName>
        <shortName evidence="6">RRF</shortName>
    </recommendedName>
    <alternativeName>
        <fullName evidence="6">Ribosome-releasing factor</fullName>
    </alternativeName>
</protein>
<dbReference type="GO" id="GO:0005829">
    <property type="term" value="C:cytosol"/>
    <property type="evidence" value="ECO:0007669"/>
    <property type="project" value="GOC"/>
</dbReference>
<evidence type="ECO:0000313" key="9">
    <source>
        <dbReference type="EMBL" id="ADI29698.1"/>
    </source>
</evidence>
<accession>D7DI13</accession>
<evidence type="ECO:0000256" key="4">
    <source>
        <dbReference type="ARBA" id="ARBA00022917"/>
    </source>
</evidence>
<evidence type="ECO:0000256" key="7">
    <source>
        <dbReference type="SAM" id="Coils"/>
    </source>
</evidence>
<dbReference type="CDD" id="cd00520">
    <property type="entry name" value="RRF"/>
    <property type="match status" value="1"/>
</dbReference>